<feature type="transmembrane region" description="Helical" evidence="7">
    <location>
        <begin position="7"/>
        <end position="24"/>
    </location>
</feature>
<dbReference type="InterPro" id="IPR018076">
    <property type="entry name" value="T2SS_GspF_dom"/>
</dbReference>
<name>C0VYN3_9ACTO</name>
<reference evidence="9 10" key="1">
    <citation type="submission" date="2009-01" db="EMBL/GenBank/DDBJ databases">
        <authorList>
            <person name="Qin X."/>
            <person name="Bachman B."/>
            <person name="Battles P."/>
            <person name="Bell A."/>
            <person name="Bess C."/>
            <person name="Bickham C."/>
            <person name="Chaboub L."/>
            <person name="Chen D."/>
            <person name="Coyle M."/>
            <person name="Deiros D.R."/>
            <person name="Dinh H."/>
            <person name="Forbes L."/>
            <person name="Fowler G."/>
            <person name="Francisco L."/>
            <person name="Fu Q."/>
            <person name="Gubbala S."/>
            <person name="Hale W."/>
            <person name="Han Y."/>
            <person name="Hemphill L."/>
            <person name="Highlander S.K."/>
            <person name="Hirani K."/>
            <person name="Hogues M."/>
            <person name="Jackson L."/>
            <person name="Jakkamsetti A."/>
            <person name="Javaid M."/>
            <person name="Jiang H."/>
            <person name="Korchina V."/>
            <person name="Kovar C."/>
            <person name="Lara F."/>
            <person name="Lee S."/>
            <person name="Mata R."/>
            <person name="Mathew T."/>
            <person name="Moen C."/>
            <person name="Morales K."/>
            <person name="Munidasa M."/>
            <person name="Nazareth L."/>
            <person name="Ngo R."/>
            <person name="Nguyen L."/>
            <person name="Okwuonu G."/>
            <person name="Ongeri F."/>
            <person name="Patil S."/>
            <person name="Petrosino J."/>
            <person name="Pham C."/>
            <person name="Pham P."/>
            <person name="Pu L.-L."/>
            <person name="Puazo M."/>
            <person name="Raj R."/>
            <person name="Reid J."/>
            <person name="Rouhana J."/>
            <person name="Saada N."/>
            <person name="Shang Y."/>
            <person name="Simmons D."/>
            <person name="Thornton R."/>
            <person name="Warren J."/>
            <person name="Weissenberger G."/>
            <person name="Zhang J."/>
            <person name="Zhang L."/>
            <person name="Zhou C."/>
            <person name="Zhu D."/>
            <person name="Muzny D."/>
            <person name="Worley K."/>
            <person name="Gibbs R."/>
        </authorList>
    </citation>
    <scope>NUCLEOTIDE SEQUENCE [LARGE SCALE GENOMIC DNA]</scope>
    <source>
        <strain evidence="9 10">DSM 15436</strain>
    </source>
</reference>
<dbReference type="AlphaFoldDB" id="C0VYN3"/>
<feature type="coiled-coil region" evidence="6">
    <location>
        <begin position="120"/>
        <end position="147"/>
    </location>
</feature>
<sequence>MGGVKTVLLILVGFAFIGQGYFWLNRRRSFKAQWLGEETKSQALQMNLPIVPAYVVAAVVAYLRCGMSVPQAWEQACEDLQVGVDAEEVLNQPEFAQVASSIRAAGKVSAEIGVGLADALEAIVGSLEEAEENAKSLEVAFASTQATVRLLAALPAVGLGLAWLLGADLPAFITGTFWGWLVAVAGGGLWVAGFVWVRRLVAKFHEQKRENVDPVVAVRLFAACLVAGLAVPRSLEVIAAGCGYPNLAVVSRLFLLGADSSEVTEFLSSVAASDVVTTHLGLAILTAWMRGSDPLATLELVVQRLRRERLLGVQVEIQKLGVWLALPLGLCFLPAFVLLGVVPVAWLLFLS</sequence>
<dbReference type="GO" id="GO:0005886">
    <property type="term" value="C:plasma membrane"/>
    <property type="evidence" value="ECO:0007669"/>
    <property type="project" value="UniProtKB-SubCell"/>
</dbReference>
<accession>C0VYN3</accession>
<feature type="transmembrane region" description="Helical" evidence="7">
    <location>
        <begin position="177"/>
        <end position="200"/>
    </location>
</feature>
<comment type="caution">
    <text evidence="9">The sequence shown here is derived from an EMBL/GenBank/DDBJ whole genome shotgun (WGS) entry which is preliminary data.</text>
</comment>
<comment type="subcellular location">
    <subcellularLocation>
        <location evidence="1">Cell membrane</location>
        <topology evidence="1">Multi-pass membrane protein</topology>
    </subcellularLocation>
</comment>
<dbReference type="EMBL" id="ACFG01000004">
    <property type="protein sequence ID" value="EEH64536.1"/>
    <property type="molecule type" value="Genomic_DNA"/>
</dbReference>
<evidence type="ECO:0000256" key="2">
    <source>
        <dbReference type="ARBA" id="ARBA00022475"/>
    </source>
</evidence>
<keyword evidence="4 7" id="KW-1133">Transmembrane helix</keyword>
<keyword evidence="2" id="KW-1003">Cell membrane</keyword>
<feature type="domain" description="Type II secretion system protein GspF" evidence="8">
    <location>
        <begin position="218"/>
        <end position="340"/>
    </location>
</feature>
<evidence type="ECO:0000256" key="7">
    <source>
        <dbReference type="SAM" id="Phobius"/>
    </source>
</evidence>
<dbReference type="Pfam" id="PF00482">
    <property type="entry name" value="T2SSF"/>
    <property type="match status" value="1"/>
</dbReference>
<evidence type="ECO:0000259" key="8">
    <source>
        <dbReference type="Pfam" id="PF00482"/>
    </source>
</evidence>
<dbReference type="STRING" id="525245.HMPREF0044_0273"/>
<evidence type="ECO:0000256" key="6">
    <source>
        <dbReference type="SAM" id="Coils"/>
    </source>
</evidence>
<protein>
    <submittedName>
        <fullName evidence="9">Bacterial type II secretion system domain protein F</fullName>
    </submittedName>
</protein>
<evidence type="ECO:0000313" key="9">
    <source>
        <dbReference type="EMBL" id="EEH64536.1"/>
    </source>
</evidence>
<organism evidence="9 10">
    <name type="scientific">Gleimia coleocanis DSM 15436</name>
    <dbReference type="NCBI Taxonomy" id="525245"/>
    <lineage>
        <taxon>Bacteria</taxon>
        <taxon>Bacillati</taxon>
        <taxon>Actinomycetota</taxon>
        <taxon>Actinomycetes</taxon>
        <taxon>Actinomycetales</taxon>
        <taxon>Actinomycetaceae</taxon>
        <taxon>Gleimia</taxon>
    </lineage>
</organism>
<feature type="transmembrane region" description="Helical" evidence="7">
    <location>
        <begin position="44"/>
        <end position="63"/>
    </location>
</feature>
<evidence type="ECO:0000256" key="4">
    <source>
        <dbReference type="ARBA" id="ARBA00022989"/>
    </source>
</evidence>
<gene>
    <name evidence="9" type="ORF">HMPREF0044_0273</name>
</gene>
<feature type="transmembrane region" description="Helical" evidence="7">
    <location>
        <begin position="320"/>
        <end position="349"/>
    </location>
</feature>
<keyword evidence="3 7" id="KW-0812">Transmembrane</keyword>
<evidence type="ECO:0000313" key="10">
    <source>
        <dbReference type="Proteomes" id="UP000010301"/>
    </source>
</evidence>
<evidence type="ECO:0000256" key="5">
    <source>
        <dbReference type="ARBA" id="ARBA00023136"/>
    </source>
</evidence>
<dbReference type="PANTHER" id="PTHR35007">
    <property type="entry name" value="INTEGRAL MEMBRANE PROTEIN-RELATED"/>
    <property type="match status" value="1"/>
</dbReference>
<feature type="transmembrane region" description="Helical" evidence="7">
    <location>
        <begin position="146"/>
        <end position="165"/>
    </location>
</feature>
<dbReference type="PANTHER" id="PTHR35007:SF4">
    <property type="entry name" value="CONSERVED TRANSMEMBRANE PROTEIN-RELATED"/>
    <property type="match status" value="1"/>
</dbReference>
<dbReference type="HOGENOM" id="CLU_053089_0_0_11"/>
<keyword evidence="10" id="KW-1185">Reference proteome</keyword>
<keyword evidence="5 7" id="KW-0472">Membrane</keyword>
<evidence type="ECO:0000256" key="3">
    <source>
        <dbReference type="ARBA" id="ARBA00022692"/>
    </source>
</evidence>
<evidence type="ECO:0000256" key="1">
    <source>
        <dbReference type="ARBA" id="ARBA00004651"/>
    </source>
</evidence>
<proteinExistence type="predicted"/>
<dbReference type="Proteomes" id="UP000010301">
    <property type="component" value="Unassembled WGS sequence"/>
</dbReference>
<keyword evidence="6" id="KW-0175">Coiled coil</keyword>
<dbReference type="eggNOG" id="COG4965">
    <property type="taxonomic scope" value="Bacteria"/>
</dbReference>